<evidence type="ECO:0000256" key="8">
    <source>
        <dbReference type="RuleBase" id="RU368100"/>
    </source>
</evidence>
<dbReference type="GO" id="GO:0030942">
    <property type="term" value="F:endoplasmic reticulum signal peptide binding"/>
    <property type="evidence" value="ECO:0007669"/>
    <property type="project" value="UniProtKB-UniRule"/>
</dbReference>
<evidence type="ECO:0000256" key="4">
    <source>
        <dbReference type="ARBA" id="ARBA00022490"/>
    </source>
</evidence>
<evidence type="ECO:0000313" key="10">
    <source>
        <dbReference type="EMBL" id="CAF0878180.1"/>
    </source>
</evidence>
<dbReference type="EMBL" id="CAJNOC010001608">
    <property type="protein sequence ID" value="CAF0878180.1"/>
    <property type="molecule type" value="Genomic_DNA"/>
</dbReference>
<dbReference type="InterPro" id="IPR003210">
    <property type="entry name" value="Signal_recog_particle_SRP14"/>
</dbReference>
<keyword evidence="4 8" id="KW-0963">Cytoplasm</keyword>
<dbReference type="Proteomes" id="UP000663879">
    <property type="component" value="Unassembled WGS sequence"/>
</dbReference>
<accession>A0A813XYB5</accession>
<feature type="region of interest" description="Disordered" evidence="9">
    <location>
        <begin position="95"/>
        <end position="117"/>
    </location>
</feature>
<dbReference type="InterPro" id="IPR009018">
    <property type="entry name" value="Signal_recog_particle_SRP9/14"/>
</dbReference>
<sequence>MVLLDNEQFLTELTKFYQKAKTSGTVVVTMKRYDGKTKPTPRTEKKNPPQPAEPQEYKCLMRANMGSKKISTVVSPKDVNKFQLAYSNLIRGNIELKKKEKKADKTKNDKKNSKANQ</sequence>
<keyword evidence="7 8" id="KW-0687">Ribonucleoprotein</keyword>
<dbReference type="PANTHER" id="PTHR12013">
    <property type="entry name" value="SIGNAL RECOGNITION PARTICLE 14 KD PROTEIN"/>
    <property type="match status" value="1"/>
</dbReference>
<protein>
    <recommendedName>
        <fullName evidence="3 8">Signal recognition particle 14 kDa protein</fullName>
        <shortName evidence="8">SRP14</shortName>
    </recommendedName>
</protein>
<comment type="subcellular location">
    <subcellularLocation>
        <location evidence="1 8">Cytoplasm</location>
    </subcellularLocation>
</comment>
<evidence type="ECO:0000256" key="2">
    <source>
        <dbReference type="ARBA" id="ARBA00010349"/>
    </source>
</evidence>
<dbReference type="AlphaFoldDB" id="A0A813XYB5"/>
<comment type="function">
    <text evidence="8">Component of the signal recognition particle (SRP) complex, a ribonucleoprotein complex that mediates the cotranslational targeting of secretory and membrane proteins to the endoplasmic reticulum (ER). SRP9 together with SRP14 and the Alu portion of the SRP RNA, constitutes the elongation arrest domain of SRP. The complex of SRP9 and SRP14 is required for SRP RNA binding.</text>
</comment>
<keyword evidence="5 8" id="KW-0694">RNA-binding</keyword>
<evidence type="ECO:0000256" key="3">
    <source>
        <dbReference type="ARBA" id="ARBA00017926"/>
    </source>
</evidence>
<feature type="region of interest" description="Disordered" evidence="9">
    <location>
        <begin position="32"/>
        <end position="55"/>
    </location>
</feature>
<feature type="compositionally biased region" description="Basic and acidic residues" evidence="9">
    <location>
        <begin position="32"/>
        <end position="47"/>
    </location>
</feature>
<evidence type="ECO:0000313" key="11">
    <source>
        <dbReference type="Proteomes" id="UP000663879"/>
    </source>
</evidence>
<dbReference type="FunFam" id="3.30.720.10:FF:000003">
    <property type="entry name" value="Signal recognition particle 14"/>
    <property type="match status" value="1"/>
</dbReference>
<evidence type="ECO:0000256" key="9">
    <source>
        <dbReference type="SAM" id="MobiDB-lite"/>
    </source>
</evidence>
<dbReference type="SUPFAM" id="SSF54762">
    <property type="entry name" value="Signal recognition particle alu RNA binding heterodimer, SRP9/14"/>
    <property type="match status" value="1"/>
</dbReference>
<evidence type="ECO:0000256" key="6">
    <source>
        <dbReference type="ARBA" id="ARBA00023135"/>
    </source>
</evidence>
<organism evidence="10 11">
    <name type="scientific">Brachionus calyciflorus</name>
    <dbReference type="NCBI Taxonomy" id="104777"/>
    <lineage>
        <taxon>Eukaryota</taxon>
        <taxon>Metazoa</taxon>
        <taxon>Spiralia</taxon>
        <taxon>Gnathifera</taxon>
        <taxon>Rotifera</taxon>
        <taxon>Eurotatoria</taxon>
        <taxon>Monogononta</taxon>
        <taxon>Pseudotrocha</taxon>
        <taxon>Ploima</taxon>
        <taxon>Brachionidae</taxon>
        <taxon>Brachionus</taxon>
    </lineage>
</organism>
<dbReference type="OrthoDB" id="19209at2759"/>
<comment type="subunit">
    <text evidence="8">Heterodimer with SRP9; binds RNA as heterodimer. Component of a signal recognition particle (SRP) complex that consists of a 7SL RNA molecule of 300 nucleotides and six protein subunits: SRP72, SRP68, SRP54, SRP19, SRP14 and SRP9.</text>
</comment>
<evidence type="ECO:0000256" key="1">
    <source>
        <dbReference type="ARBA" id="ARBA00004496"/>
    </source>
</evidence>
<dbReference type="Pfam" id="PF02290">
    <property type="entry name" value="SRP14"/>
    <property type="match status" value="1"/>
</dbReference>
<dbReference type="GO" id="GO:0005786">
    <property type="term" value="C:signal recognition particle, endoplasmic reticulum targeting"/>
    <property type="evidence" value="ECO:0007669"/>
    <property type="project" value="UniProtKB-UniRule"/>
</dbReference>
<evidence type="ECO:0000256" key="7">
    <source>
        <dbReference type="ARBA" id="ARBA00023274"/>
    </source>
</evidence>
<name>A0A813XYB5_9BILA</name>
<keyword evidence="11" id="KW-1185">Reference proteome</keyword>
<dbReference type="GO" id="GO:0006614">
    <property type="term" value="P:SRP-dependent cotranslational protein targeting to membrane"/>
    <property type="evidence" value="ECO:0007669"/>
    <property type="project" value="UniProtKB-UniRule"/>
</dbReference>
<comment type="similarity">
    <text evidence="2 8">Belongs to the SRP14 family.</text>
</comment>
<gene>
    <name evidence="10" type="ORF">OXX778_LOCUS10278</name>
</gene>
<proteinExistence type="inferred from homology"/>
<dbReference type="GO" id="GO:0008312">
    <property type="term" value="F:7S RNA binding"/>
    <property type="evidence" value="ECO:0007669"/>
    <property type="project" value="UniProtKB-UniRule"/>
</dbReference>
<evidence type="ECO:0000256" key="5">
    <source>
        <dbReference type="ARBA" id="ARBA00022884"/>
    </source>
</evidence>
<comment type="caution">
    <text evidence="10">The sequence shown here is derived from an EMBL/GenBank/DDBJ whole genome shotgun (WGS) entry which is preliminary data.</text>
</comment>
<dbReference type="Gene3D" id="3.30.720.10">
    <property type="entry name" value="Signal recognition particle alu RNA binding heterodimer, srp9/1"/>
    <property type="match status" value="1"/>
</dbReference>
<reference evidence="10" key="1">
    <citation type="submission" date="2021-02" db="EMBL/GenBank/DDBJ databases">
        <authorList>
            <person name="Nowell W R."/>
        </authorList>
    </citation>
    <scope>NUCLEOTIDE SEQUENCE</scope>
    <source>
        <strain evidence="10">Ploen Becks lab</strain>
    </source>
</reference>
<keyword evidence="6 8" id="KW-0733">Signal recognition particle</keyword>